<dbReference type="InterPro" id="IPR046341">
    <property type="entry name" value="SET_dom_sf"/>
</dbReference>
<feature type="compositionally biased region" description="Acidic residues" evidence="1">
    <location>
        <begin position="334"/>
        <end position="344"/>
    </location>
</feature>
<dbReference type="SUPFAM" id="SSF82199">
    <property type="entry name" value="SET domain"/>
    <property type="match status" value="1"/>
</dbReference>
<dbReference type="OrthoDB" id="308383at2759"/>
<evidence type="ECO:0000313" key="3">
    <source>
        <dbReference type="EMBL" id="KAF1972170.1"/>
    </source>
</evidence>
<feature type="domain" description="SET" evidence="2">
    <location>
        <begin position="143"/>
        <end position="267"/>
    </location>
</feature>
<name>A0A6A5V686_9PLEO</name>
<dbReference type="PROSITE" id="PS50280">
    <property type="entry name" value="SET"/>
    <property type="match status" value="1"/>
</dbReference>
<dbReference type="SMART" id="SM00317">
    <property type="entry name" value="SET"/>
    <property type="match status" value="1"/>
</dbReference>
<sequence length="344" mass="38632">MAPSKPTYTKVSQKRIVSRVRKAARKSTRTLGAGLTRLYTDPTLAGIHFFYQDDKGVPIALVKQTTGGKTLQPTVLQENTFDACKWKIVKKPRYYGGAWPPTSADDLGTPAKEEHCYVCGENNAPFECDYPTWVAVMRNFWINKICISLTPDKGYATFARTGLKKRTVLGELIGELITKSMCTSDDEAYYAEIYMGEWRRIKGELTPHQPKCTIDTKHESSWLRFTNHSCNANAEFVVGRVGMCRRVLYVITTEPIAKGEEITIDYGTDYFNPGDTCRCGAKDCRYPPESDAESRANLDVDTMDDDQIEADPSAQVGFEATKPIFISDSQPDNELPDNDSEYFP</sequence>
<gene>
    <name evidence="3" type="ORF">BU23DRAFT_645029</name>
</gene>
<reference evidence="3" key="1">
    <citation type="journal article" date="2020" name="Stud. Mycol.">
        <title>101 Dothideomycetes genomes: a test case for predicting lifestyles and emergence of pathogens.</title>
        <authorList>
            <person name="Haridas S."/>
            <person name="Albert R."/>
            <person name="Binder M."/>
            <person name="Bloem J."/>
            <person name="Labutti K."/>
            <person name="Salamov A."/>
            <person name="Andreopoulos B."/>
            <person name="Baker S."/>
            <person name="Barry K."/>
            <person name="Bills G."/>
            <person name="Bluhm B."/>
            <person name="Cannon C."/>
            <person name="Castanera R."/>
            <person name="Culley D."/>
            <person name="Daum C."/>
            <person name="Ezra D."/>
            <person name="Gonzalez J."/>
            <person name="Henrissat B."/>
            <person name="Kuo A."/>
            <person name="Liang C."/>
            <person name="Lipzen A."/>
            <person name="Lutzoni F."/>
            <person name="Magnuson J."/>
            <person name="Mondo S."/>
            <person name="Nolan M."/>
            <person name="Ohm R."/>
            <person name="Pangilinan J."/>
            <person name="Park H.-J."/>
            <person name="Ramirez L."/>
            <person name="Alfaro M."/>
            <person name="Sun H."/>
            <person name="Tritt A."/>
            <person name="Yoshinaga Y."/>
            <person name="Zwiers L.-H."/>
            <person name="Turgeon B."/>
            <person name="Goodwin S."/>
            <person name="Spatafora J."/>
            <person name="Crous P."/>
            <person name="Grigoriev I."/>
        </authorList>
    </citation>
    <scope>NUCLEOTIDE SEQUENCE</scope>
    <source>
        <strain evidence="3">CBS 107.79</strain>
    </source>
</reference>
<protein>
    <submittedName>
        <fullName evidence="3">SET domain-containing protein</fullName>
    </submittedName>
</protein>
<dbReference type="Pfam" id="PF00856">
    <property type="entry name" value="SET"/>
    <property type="match status" value="1"/>
</dbReference>
<accession>A0A6A5V686</accession>
<dbReference type="PANTHER" id="PTHR47250:SF3">
    <property type="entry name" value="HISTONE-LYSINE N-METHYLTRANSFERASE SET-6"/>
    <property type="match status" value="1"/>
</dbReference>
<evidence type="ECO:0000259" key="2">
    <source>
        <dbReference type="PROSITE" id="PS50280"/>
    </source>
</evidence>
<dbReference type="PANTHER" id="PTHR47250">
    <property type="entry name" value="HISTONE-LYSINE N-METHYLTRANSFERASE SET-6"/>
    <property type="match status" value="1"/>
</dbReference>
<proteinExistence type="predicted"/>
<dbReference type="EMBL" id="ML976689">
    <property type="protein sequence ID" value="KAF1972170.1"/>
    <property type="molecule type" value="Genomic_DNA"/>
</dbReference>
<dbReference type="InterPro" id="IPR053105">
    <property type="entry name" value="Class_V-like_SAM-MTase"/>
</dbReference>
<dbReference type="Proteomes" id="UP000800036">
    <property type="component" value="Unassembled WGS sequence"/>
</dbReference>
<dbReference type="InterPro" id="IPR001214">
    <property type="entry name" value="SET_dom"/>
</dbReference>
<evidence type="ECO:0000313" key="4">
    <source>
        <dbReference type="Proteomes" id="UP000800036"/>
    </source>
</evidence>
<keyword evidence="4" id="KW-1185">Reference proteome</keyword>
<dbReference type="AlphaFoldDB" id="A0A6A5V686"/>
<dbReference type="Gene3D" id="2.170.270.10">
    <property type="entry name" value="SET domain"/>
    <property type="match status" value="1"/>
</dbReference>
<organism evidence="3 4">
    <name type="scientific">Bimuria novae-zelandiae CBS 107.79</name>
    <dbReference type="NCBI Taxonomy" id="1447943"/>
    <lineage>
        <taxon>Eukaryota</taxon>
        <taxon>Fungi</taxon>
        <taxon>Dikarya</taxon>
        <taxon>Ascomycota</taxon>
        <taxon>Pezizomycotina</taxon>
        <taxon>Dothideomycetes</taxon>
        <taxon>Pleosporomycetidae</taxon>
        <taxon>Pleosporales</taxon>
        <taxon>Massarineae</taxon>
        <taxon>Didymosphaeriaceae</taxon>
        <taxon>Bimuria</taxon>
    </lineage>
</organism>
<feature type="region of interest" description="Disordered" evidence="1">
    <location>
        <begin position="301"/>
        <end position="344"/>
    </location>
</feature>
<evidence type="ECO:0000256" key="1">
    <source>
        <dbReference type="SAM" id="MobiDB-lite"/>
    </source>
</evidence>